<dbReference type="InterPro" id="IPR039540">
    <property type="entry name" value="UBL3-like_ubiquitin_dom"/>
</dbReference>
<feature type="region of interest" description="Disordered" evidence="1">
    <location>
        <begin position="173"/>
        <end position="205"/>
    </location>
</feature>
<dbReference type="SUPFAM" id="SSF54236">
    <property type="entry name" value="Ubiquitin-like"/>
    <property type="match status" value="1"/>
</dbReference>
<organism evidence="3 4">
    <name type="scientific">Lecanosticta acicola</name>
    <dbReference type="NCBI Taxonomy" id="111012"/>
    <lineage>
        <taxon>Eukaryota</taxon>
        <taxon>Fungi</taxon>
        <taxon>Dikarya</taxon>
        <taxon>Ascomycota</taxon>
        <taxon>Pezizomycotina</taxon>
        <taxon>Dothideomycetes</taxon>
        <taxon>Dothideomycetidae</taxon>
        <taxon>Mycosphaerellales</taxon>
        <taxon>Mycosphaerellaceae</taxon>
        <taxon>Lecanosticta</taxon>
    </lineage>
</organism>
<gene>
    <name evidence="3" type="ORF">LECACI_7A002872</name>
</gene>
<evidence type="ECO:0000313" key="4">
    <source>
        <dbReference type="Proteomes" id="UP001296104"/>
    </source>
</evidence>
<protein>
    <recommendedName>
        <fullName evidence="2">UBL3-like ubiquitin domain-containing protein</fullName>
    </recommendedName>
</protein>
<sequence length="212" mass="22372">MATPFTQDPAAAAPAPSSSTTPAETEPSPSAPTPTTTTTTTTAPEPRVEQPTHSIASNPINAQIPGPGPSLEISLLLVSGARHPYRIDEKYLLSRNVTNAQDPATGTFDPLQISGYQLKELILKDWRSEWEPKPASPSSIRLIIMGRMIEDKAALKDFPFSPTSPNVVHLSVKPPEIPDDEDAGGKGGSAKGGALRQRDGEDGGAGCRCVIL</sequence>
<keyword evidence="4" id="KW-1185">Reference proteome</keyword>
<dbReference type="Gene3D" id="3.10.20.90">
    <property type="entry name" value="Phosphatidylinositol 3-kinase Catalytic Subunit, Chain A, domain 1"/>
    <property type="match status" value="1"/>
</dbReference>
<evidence type="ECO:0000259" key="2">
    <source>
        <dbReference type="Pfam" id="PF13881"/>
    </source>
</evidence>
<feature type="compositionally biased region" description="Polar residues" evidence="1">
    <location>
        <begin position="51"/>
        <end position="61"/>
    </location>
</feature>
<dbReference type="Pfam" id="PF13881">
    <property type="entry name" value="Rad60-SLD_2"/>
    <property type="match status" value="1"/>
</dbReference>
<feature type="domain" description="UBL3-like ubiquitin" evidence="2">
    <location>
        <begin position="108"/>
        <end position="176"/>
    </location>
</feature>
<comment type="caution">
    <text evidence="3">The sequence shown here is derived from an EMBL/GenBank/DDBJ whole genome shotgun (WGS) entry which is preliminary data.</text>
</comment>
<feature type="region of interest" description="Disordered" evidence="1">
    <location>
        <begin position="1"/>
        <end position="63"/>
    </location>
</feature>
<dbReference type="Proteomes" id="UP001296104">
    <property type="component" value="Unassembled WGS sequence"/>
</dbReference>
<dbReference type="PANTHER" id="PTHR13169:SF0">
    <property type="entry name" value="UBIQUITIN-LIKE PROTEIN 3"/>
    <property type="match status" value="1"/>
</dbReference>
<feature type="compositionally biased region" description="Low complexity" evidence="1">
    <location>
        <begin position="9"/>
        <end position="45"/>
    </location>
</feature>
<name>A0AAI9E9A6_9PEZI</name>
<dbReference type="PANTHER" id="PTHR13169">
    <property type="entry name" value="UBIQUITIN-LIKE PROTEIN 3 HCG-1 PROTEIN"/>
    <property type="match status" value="1"/>
</dbReference>
<dbReference type="EMBL" id="CAVMBE010000013">
    <property type="protein sequence ID" value="CAK3927170.1"/>
    <property type="molecule type" value="Genomic_DNA"/>
</dbReference>
<proteinExistence type="predicted"/>
<reference evidence="3" key="1">
    <citation type="submission" date="2023-11" db="EMBL/GenBank/DDBJ databases">
        <authorList>
            <person name="Alioto T."/>
            <person name="Alioto T."/>
            <person name="Gomez Garrido J."/>
        </authorList>
    </citation>
    <scope>NUCLEOTIDE SEQUENCE</scope>
</reference>
<accession>A0AAI9E9A6</accession>
<dbReference type="InterPro" id="IPR029071">
    <property type="entry name" value="Ubiquitin-like_domsf"/>
</dbReference>
<evidence type="ECO:0000256" key="1">
    <source>
        <dbReference type="SAM" id="MobiDB-lite"/>
    </source>
</evidence>
<evidence type="ECO:0000313" key="3">
    <source>
        <dbReference type="EMBL" id="CAK3927170.1"/>
    </source>
</evidence>
<dbReference type="AlphaFoldDB" id="A0AAI9E9A6"/>
<dbReference type="InterPro" id="IPR040015">
    <property type="entry name" value="UBL3-like"/>
</dbReference>